<name>A0A1V8M6R8_9GAMM</name>
<organism evidence="7 8">
    <name type="scientific">Methyloprofundus sedimenti</name>
    <dbReference type="NCBI Taxonomy" id="1420851"/>
    <lineage>
        <taxon>Bacteria</taxon>
        <taxon>Pseudomonadati</taxon>
        <taxon>Pseudomonadota</taxon>
        <taxon>Gammaproteobacteria</taxon>
        <taxon>Methylococcales</taxon>
        <taxon>Methylococcaceae</taxon>
        <taxon>Methyloprofundus</taxon>
    </lineage>
</organism>
<dbReference type="SUPFAM" id="SSF51905">
    <property type="entry name" value="FAD/NAD(P)-binding domain"/>
    <property type="match status" value="1"/>
</dbReference>
<comment type="caution">
    <text evidence="7">The sequence shown here is derived from an EMBL/GenBank/DDBJ whole genome shotgun (WGS) entry which is preliminary data.</text>
</comment>
<evidence type="ECO:0000256" key="4">
    <source>
        <dbReference type="ARBA" id="ARBA00023002"/>
    </source>
</evidence>
<keyword evidence="2" id="KW-0285">Flavoprotein</keyword>
<evidence type="ECO:0000256" key="2">
    <source>
        <dbReference type="ARBA" id="ARBA00022630"/>
    </source>
</evidence>
<dbReference type="RefSeq" id="WP_080521810.1">
    <property type="nucleotide sequence ID" value="NZ_LPUF01000001.1"/>
</dbReference>
<protein>
    <submittedName>
        <fullName evidence="7">NADH dehydrogenase</fullName>
    </submittedName>
</protein>
<evidence type="ECO:0000259" key="6">
    <source>
        <dbReference type="Pfam" id="PF07992"/>
    </source>
</evidence>
<comment type="similarity">
    <text evidence="1">Belongs to the NADH dehydrogenase family.</text>
</comment>
<keyword evidence="5" id="KW-0520">NAD</keyword>
<gene>
    <name evidence="7" type="ORF">AU255_04710</name>
</gene>
<dbReference type="PANTHER" id="PTHR43706">
    <property type="entry name" value="NADH DEHYDROGENASE"/>
    <property type="match status" value="1"/>
</dbReference>
<dbReference type="OrthoDB" id="9781621at2"/>
<dbReference type="PRINTS" id="PR00368">
    <property type="entry name" value="FADPNR"/>
</dbReference>
<dbReference type="PANTHER" id="PTHR43706:SF9">
    <property type="entry name" value="TYPE II NADH:QUINONE OXIDOREDUCTASE"/>
    <property type="match status" value="1"/>
</dbReference>
<sequence>MSTTNSLHKILIVGGGAAGLELATSLGKKLGKPGIAEIILLDASQTHIWKPLLHEVAAGTLDASEELEYLAQAHRNHFRFRLGRMVGLNRATQEVTVSPTISDEGEELIPERSFHYDTLVMAVGSISNTFNIQGVEQHCMFLDKAVEAFKFQKHLVKACIKLHAQHENNNEQQLSIAIIGGGATGVELSAQLHEVSRVLAIYDLAEGIDKIKITIIEASPRLLSALPSNLSIATQKQLVKLGVDLKLNRRVVNITDTSIETHDGEIIPADLKVWAAGIKAPDWFKDLDGLEINRINQLVVNQSLQTSDTHIFALGDCAACPWPGHKENVPPRAQAAHQQATTLHKTLVNRMSNKPPVDYVYRDYGSLVSLGKYSTVGNIMGNLMGTVTIGGFMARVVYLSLYTMHQAALFGYFKTTMLTLSNLFRSTISSRIKLH</sequence>
<reference evidence="7 8" key="1">
    <citation type="submission" date="2015-12" db="EMBL/GenBank/DDBJ databases">
        <authorList>
            <person name="Shamseldin A."/>
            <person name="Moawad H."/>
            <person name="Abd El-Rahim W.M."/>
            <person name="Sadowsky M.J."/>
        </authorList>
    </citation>
    <scope>NUCLEOTIDE SEQUENCE [LARGE SCALE GENOMIC DNA]</scope>
    <source>
        <strain evidence="7 8">WF1</strain>
    </source>
</reference>
<dbReference type="AlphaFoldDB" id="A0A1V8M6R8"/>
<dbReference type="STRING" id="1420851.AU255_04710"/>
<dbReference type="GO" id="GO:0003954">
    <property type="term" value="F:NADH dehydrogenase activity"/>
    <property type="evidence" value="ECO:0007669"/>
    <property type="project" value="InterPro"/>
</dbReference>
<dbReference type="InterPro" id="IPR045024">
    <property type="entry name" value="NDH-2"/>
</dbReference>
<evidence type="ECO:0000256" key="1">
    <source>
        <dbReference type="ARBA" id="ARBA00005272"/>
    </source>
</evidence>
<feature type="domain" description="FAD/NAD(P)-binding" evidence="6">
    <location>
        <begin position="9"/>
        <end position="340"/>
    </location>
</feature>
<dbReference type="InterPro" id="IPR023753">
    <property type="entry name" value="FAD/NAD-binding_dom"/>
</dbReference>
<keyword evidence="4" id="KW-0560">Oxidoreductase</keyword>
<evidence type="ECO:0000256" key="5">
    <source>
        <dbReference type="ARBA" id="ARBA00023027"/>
    </source>
</evidence>
<evidence type="ECO:0000313" key="8">
    <source>
        <dbReference type="Proteomes" id="UP000191980"/>
    </source>
</evidence>
<dbReference type="Gene3D" id="3.50.50.100">
    <property type="match status" value="1"/>
</dbReference>
<dbReference type="Proteomes" id="UP000191980">
    <property type="component" value="Unassembled WGS sequence"/>
</dbReference>
<dbReference type="InterPro" id="IPR036188">
    <property type="entry name" value="FAD/NAD-bd_sf"/>
</dbReference>
<evidence type="ECO:0000256" key="3">
    <source>
        <dbReference type="ARBA" id="ARBA00022827"/>
    </source>
</evidence>
<dbReference type="GO" id="GO:0008137">
    <property type="term" value="F:NADH dehydrogenase (ubiquinone) activity"/>
    <property type="evidence" value="ECO:0007669"/>
    <property type="project" value="TreeGrafter"/>
</dbReference>
<dbReference type="EMBL" id="LPUF01000001">
    <property type="protein sequence ID" value="OQK17198.1"/>
    <property type="molecule type" value="Genomic_DNA"/>
</dbReference>
<dbReference type="Pfam" id="PF07992">
    <property type="entry name" value="Pyr_redox_2"/>
    <property type="match status" value="1"/>
</dbReference>
<proteinExistence type="inferred from homology"/>
<accession>A0A1V8M6R8</accession>
<dbReference type="PRINTS" id="PR00411">
    <property type="entry name" value="PNDRDTASEI"/>
</dbReference>
<evidence type="ECO:0000313" key="7">
    <source>
        <dbReference type="EMBL" id="OQK17198.1"/>
    </source>
</evidence>
<keyword evidence="8" id="KW-1185">Reference proteome</keyword>
<keyword evidence="3" id="KW-0274">FAD</keyword>